<gene>
    <name evidence="6" type="ORF">WJX74_002466</name>
</gene>
<protein>
    <recommendedName>
        <fullName evidence="8">Polymerase nucleotidyl transferase domain-containing protein</fullName>
    </recommendedName>
</protein>
<dbReference type="GO" id="GO:0031123">
    <property type="term" value="P:RNA 3'-end processing"/>
    <property type="evidence" value="ECO:0007669"/>
    <property type="project" value="TreeGrafter"/>
</dbReference>
<dbReference type="EMBL" id="JALJOS010000018">
    <property type="protein sequence ID" value="KAK9827438.1"/>
    <property type="molecule type" value="Genomic_DNA"/>
</dbReference>
<dbReference type="GO" id="GO:0005730">
    <property type="term" value="C:nucleolus"/>
    <property type="evidence" value="ECO:0007669"/>
    <property type="project" value="TreeGrafter"/>
</dbReference>
<dbReference type="GO" id="GO:0031499">
    <property type="term" value="C:TRAMP complex"/>
    <property type="evidence" value="ECO:0007669"/>
    <property type="project" value="TreeGrafter"/>
</dbReference>
<dbReference type="InterPro" id="IPR045862">
    <property type="entry name" value="Trf4-like"/>
</dbReference>
<name>A0AAW1R1R1_9CHLO</name>
<dbReference type="GO" id="GO:0046872">
    <property type="term" value="F:metal ion binding"/>
    <property type="evidence" value="ECO:0007669"/>
    <property type="project" value="UniProtKB-KW"/>
</dbReference>
<comment type="caution">
    <text evidence="6">The sequence shown here is derived from an EMBL/GenBank/DDBJ whole genome shotgun (WGS) entry which is preliminary data.</text>
</comment>
<feature type="compositionally biased region" description="Polar residues" evidence="3">
    <location>
        <begin position="55"/>
        <end position="70"/>
    </location>
</feature>
<feature type="compositionally biased region" description="Polar residues" evidence="3">
    <location>
        <begin position="30"/>
        <end position="39"/>
    </location>
</feature>
<dbReference type="SUPFAM" id="SSF81301">
    <property type="entry name" value="Nucleotidyltransferase"/>
    <property type="match status" value="1"/>
</dbReference>
<evidence type="ECO:0000259" key="4">
    <source>
        <dbReference type="Pfam" id="PF03828"/>
    </source>
</evidence>
<dbReference type="PANTHER" id="PTHR23092:SF15">
    <property type="entry name" value="INACTIVE NON-CANONICAL POLY(A) RNA POLYMERASE PROTEIN TRF4-2-RELATED"/>
    <property type="match status" value="1"/>
</dbReference>
<organism evidence="6 7">
    <name type="scientific">Apatococcus lobatus</name>
    <dbReference type="NCBI Taxonomy" id="904363"/>
    <lineage>
        <taxon>Eukaryota</taxon>
        <taxon>Viridiplantae</taxon>
        <taxon>Chlorophyta</taxon>
        <taxon>core chlorophytes</taxon>
        <taxon>Trebouxiophyceae</taxon>
        <taxon>Chlorellales</taxon>
        <taxon>Chlorellaceae</taxon>
        <taxon>Apatococcus</taxon>
    </lineage>
</organism>
<sequence>MPGGSAWRQFQQSFPRSNRHEQHPGHGPDWQSTRGQHSGSLDVPGFSAQGFHYPSMTSAGSSQAHHNSYQHTHHQQALAYDPGLNFQPNPQMTSMHHQGHVQMPESHHNKRQRLNNPKEPPSIPWHPPNQSHPTPAAGQFPSSFFGGHLFSQQQPTCAAPSLQGHSHLGAHFIAADPVHGCAMTAVPVKEELQRVVEAVHRIGKQACDLWPGAKTALFGSQANGLSLPGSDLDIVILGVSDPLQQAGSGFAKNMRKRLCNMLRDLLRLLRRCGLVIGKGQIIEARIPIIKCKVTIGSSHLSTDISLGTANGLSSVQYIGWQLSRLPAIRPLTLAIKALLRELGLNEVFSGGLSSYSVVNMVMAYLSLEGMSLAQHMQPGTPALPEISHTISSPPAAQQDVAWRLQQTFSRPAQQDMDCDLGNVLKGFLGHFGNRFDNRTKAVSVHYGGFINKRPEWRDGKKPNALAVEDPQEPGKDVAAGTFRIPEIKEVFKQALQELEDSGGEMGGSNQGWAHVQADGQDRSTSAGSSDLSAILDLHAAVGRDHQANQARKEFETKARSYASPKMKMMIKIHRKVKVALPGVRQAGRPIGAIPQVMLPAAPGKRRKGKGKRPPASGKRHQQVPGSLGKKRRRMMERTGNFE</sequence>
<feature type="compositionally biased region" description="Basic residues" evidence="3">
    <location>
        <begin position="603"/>
        <end position="621"/>
    </location>
</feature>
<evidence type="ECO:0000313" key="7">
    <source>
        <dbReference type="Proteomes" id="UP001438707"/>
    </source>
</evidence>
<evidence type="ECO:0000256" key="2">
    <source>
        <dbReference type="ARBA" id="ARBA00022842"/>
    </source>
</evidence>
<dbReference type="InterPro" id="IPR054708">
    <property type="entry name" value="MTPAP-like_central"/>
</dbReference>
<feature type="compositionally biased region" description="Polar residues" evidence="3">
    <location>
        <begin position="86"/>
        <end position="96"/>
    </location>
</feature>
<dbReference type="InterPro" id="IPR002058">
    <property type="entry name" value="PAP_assoc"/>
</dbReference>
<dbReference type="Proteomes" id="UP001438707">
    <property type="component" value="Unassembled WGS sequence"/>
</dbReference>
<dbReference type="AlphaFoldDB" id="A0AAW1R1R1"/>
<keyword evidence="1" id="KW-0479">Metal-binding</keyword>
<feature type="domain" description="Poly(A) RNA polymerase mitochondrial-like central palm" evidence="5">
    <location>
        <begin position="187"/>
        <end position="314"/>
    </location>
</feature>
<dbReference type="GO" id="GO:0003729">
    <property type="term" value="F:mRNA binding"/>
    <property type="evidence" value="ECO:0007669"/>
    <property type="project" value="TreeGrafter"/>
</dbReference>
<proteinExistence type="predicted"/>
<dbReference type="CDD" id="cd05402">
    <property type="entry name" value="NT_PAP_TUTase"/>
    <property type="match status" value="1"/>
</dbReference>
<evidence type="ECO:0000256" key="1">
    <source>
        <dbReference type="ARBA" id="ARBA00022723"/>
    </source>
</evidence>
<accession>A0AAW1R1R1</accession>
<dbReference type="Pfam" id="PF22600">
    <property type="entry name" value="MTPAP-like_central"/>
    <property type="match status" value="1"/>
</dbReference>
<keyword evidence="2" id="KW-0460">Magnesium</keyword>
<dbReference type="GO" id="GO:0043634">
    <property type="term" value="P:polyadenylation-dependent ncRNA catabolic process"/>
    <property type="evidence" value="ECO:0007669"/>
    <property type="project" value="TreeGrafter"/>
</dbReference>
<evidence type="ECO:0008006" key="8">
    <source>
        <dbReference type="Google" id="ProtNLM"/>
    </source>
</evidence>
<evidence type="ECO:0000259" key="5">
    <source>
        <dbReference type="Pfam" id="PF22600"/>
    </source>
</evidence>
<evidence type="ECO:0000313" key="6">
    <source>
        <dbReference type="EMBL" id="KAK9827438.1"/>
    </source>
</evidence>
<reference evidence="6 7" key="1">
    <citation type="journal article" date="2024" name="Nat. Commun.">
        <title>Phylogenomics reveals the evolutionary origins of lichenization in chlorophyte algae.</title>
        <authorList>
            <person name="Puginier C."/>
            <person name="Libourel C."/>
            <person name="Otte J."/>
            <person name="Skaloud P."/>
            <person name="Haon M."/>
            <person name="Grisel S."/>
            <person name="Petersen M."/>
            <person name="Berrin J.G."/>
            <person name="Delaux P.M."/>
            <person name="Dal Grande F."/>
            <person name="Keller J."/>
        </authorList>
    </citation>
    <scope>NUCLEOTIDE SEQUENCE [LARGE SCALE GENOMIC DNA]</scope>
    <source>
        <strain evidence="6 7">SAG 2145</strain>
    </source>
</reference>
<dbReference type="PANTHER" id="PTHR23092">
    <property type="entry name" value="POLY(A) RNA POLYMERASE"/>
    <property type="match status" value="1"/>
</dbReference>
<dbReference type="Pfam" id="PF03828">
    <property type="entry name" value="PAP_assoc"/>
    <property type="match status" value="1"/>
</dbReference>
<keyword evidence="7" id="KW-1185">Reference proteome</keyword>
<feature type="domain" description="PAP-associated" evidence="4">
    <location>
        <begin position="420"/>
        <end position="473"/>
    </location>
</feature>
<feature type="region of interest" description="Disordered" evidence="3">
    <location>
        <begin position="1"/>
        <end position="145"/>
    </location>
</feature>
<dbReference type="Gene3D" id="3.30.460.10">
    <property type="entry name" value="Beta Polymerase, domain 2"/>
    <property type="match status" value="1"/>
</dbReference>
<feature type="compositionally biased region" description="Pro residues" evidence="3">
    <location>
        <begin position="118"/>
        <end position="127"/>
    </location>
</feature>
<dbReference type="Gene3D" id="1.10.1410.10">
    <property type="match status" value="1"/>
</dbReference>
<dbReference type="GO" id="GO:1990817">
    <property type="term" value="F:poly(A) RNA polymerase activity"/>
    <property type="evidence" value="ECO:0007669"/>
    <property type="project" value="InterPro"/>
</dbReference>
<dbReference type="InterPro" id="IPR043519">
    <property type="entry name" value="NT_sf"/>
</dbReference>
<evidence type="ECO:0000256" key="3">
    <source>
        <dbReference type="SAM" id="MobiDB-lite"/>
    </source>
</evidence>
<feature type="region of interest" description="Disordered" evidence="3">
    <location>
        <begin position="501"/>
        <end position="529"/>
    </location>
</feature>
<dbReference type="SUPFAM" id="SSF81631">
    <property type="entry name" value="PAP/OAS1 substrate-binding domain"/>
    <property type="match status" value="1"/>
</dbReference>
<feature type="region of interest" description="Disordered" evidence="3">
    <location>
        <begin position="599"/>
        <end position="642"/>
    </location>
</feature>